<evidence type="ECO:0000256" key="2">
    <source>
        <dbReference type="ARBA" id="ARBA00004448"/>
    </source>
</evidence>
<dbReference type="CTD" id="4519"/>
<feature type="binding site" description="axial binding residue" evidence="18">
    <location>
        <position position="76"/>
    </location>
    <ligand>
        <name>heme b</name>
        <dbReference type="ChEBI" id="CHEBI:60344"/>
        <label>b562</label>
    </ligand>
    <ligandPart>
        <name>Fe</name>
        <dbReference type="ChEBI" id="CHEBI:18248"/>
    </ligandPart>
</feature>
<feature type="transmembrane region" description="Helical" evidence="19">
    <location>
        <begin position="68"/>
        <end position="89"/>
    </location>
</feature>
<evidence type="ECO:0000256" key="11">
    <source>
        <dbReference type="ARBA" id="ARBA00022982"/>
    </source>
</evidence>
<dbReference type="InterPro" id="IPR005797">
    <property type="entry name" value="Cyt_b/b6_N"/>
</dbReference>
<keyword evidence="10" id="KW-0999">Mitochondrion inner membrane</keyword>
<evidence type="ECO:0000256" key="8">
    <source>
        <dbReference type="ARBA" id="ARBA00022692"/>
    </source>
</evidence>
<evidence type="ECO:0000256" key="9">
    <source>
        <dbReference type="ARBA" id="ARBA00022723"/>
    </source>
</evidence>
<evidence type="ECO:0000259" key="21">
    <source>
        <dbReference type="PROSITE" id="PS51003"/>
    </source>
</evidence>
<evidence type="ECO:0000256" key="12">
    <source>
        <dbReference type="ARBA" id="ARBA00022989"/>
    </source>
</evidence>
<evidence type="ECO:0000256" key="3">
    <source>
        <dbReference type="ARBA" id="ARBA00011649"/>
    </source>
</evidence>
<feature type="binding site" evidence="17">
    <location>
        <position position="194"/>
    </location>
    <ligand>
        <name>a ubiquinone</name>
        <dbReference type="ChEBI" id="CHEBI:16389"/>
    </ligand>
</feature>
<evidence type="ECO:0000256" key="19">
    <source>
        <dbReference type="RuleBase" id="RU362117"/>
    </source>
</evidence>
<keyword evidence="14" id="KW-0830">Ubiquinone</keyword>
<evidence type="ECO:0000259" key="20">
    <source>
        <dbReference type="PROSITE" id="PS51002"/>
    </source>
</evidence>
<dbReference type="PROSITE" id="PS51003">
    <property type="entry name" value="CYTB_CTER"/>
    <property type="match status" value="1"/>
</dbReference>
<dbReference type="GO" id="GO:0006122">
    <property type="term" value="P:mitochondrial electron transport, ubiquinol to cytochrome c"/>
    <property type="evidence" value="ECO:0007669"/>
    <property type="project" value="TreeGrafter"/>
</dbReference>
<dbReference type="GO" id="GO:0008121">
    <property type="term" value="F:quinol-cytochrome-c reductase activity"/>
    <property type="evidence" value="ECO:0007669"/>
    <property type="project" value="InterPro"/>
</dbReference>
<evidence type="ECO:0000256" key="15">
    <source>
        <dbReference type="ARBA" id="ARBA00023128"/>
    </source>
</evidence>
<evidence type="ECO:0000256" key="10">
    <source>
        <dbReference type="ARBA" id="ARBA00022792"/>
    </source>
</evidence>
<comment type="function">
    <text evidence="1 19">Component of the ubiquinol-cytochrome c reductase complex (complex III or cytochrome b-c1 complex) that is part of the mitochondrial respiratory chain. The b-c1 complex mediates electron transfer from ubiquinol to cytochrome c. Contributes to the generation of a proton gradient across the mitochondrial membrane that is then used for ATP synthesis.</text>
</comment>
<dbReference type="InterPro" id="IPR030689">
    <property type="entry name" value="Cytochrome_b"/>
</dbReference>
<dbReference type="AlphaFoldDB" id="A0A7G8QC98"/>
<dbReference type="PROSITE" id="PS51002">
    <property type="entry name" value="CYTB_NTER"/>
    <property type="match status" value="1"/>
</dbReference>
<evidence type="ECO:0000256" key="18">
    <source>
        <dbReference type="PIRSR" id="PIRSR038885-2"/>
    </source>
</evidence>
<comment type="subunit">
    <text evidence="3">The main subunits of complex b-c1 are: cytochrome b, cytochrome c1 and the Rieske protein.</text>
</comment>
<proteinExistence type="inferred from homology"/>
<feature type="transmembrane region" description="Helical" evidence="19">
    <location>
        <begin position="312"/>
        <end position="330"/>
    </location>
</feature>
<protein>
    <recommendedName>
        <fullName evidence="4 19">Cytochrome b</fullName>
    </recommendedName>
</protein>
<keyword evidence="16 19" id="KW-0472">Membrane</keyword>
<comment type="cofactor">
    <cofactor evidence="19">
        <name>heme b</name>
        <dbReference type="ChEBI" id="CHEBI:60344"/>
    </cofactor>
    <text evidence="19">Binds 2 heme groups non-covalently.</text>
</comment>
<evidence type="ECO:0000256" key="7">
    <source>
        <dbReference type="ARBA" id="ARBA00022660"/>
    </source>
</evidence>
<reference evidence="22" key="1">
    <citation type="submission" date="2019-12" db="EMBL/GenBank/DDBJ databases">
        <authorList>
            <person name="Dunlop J."/>
            <person name="Grau J.H."/>
            <person name="Gjerde B."/>
            <person name="Meixner M."/>
            <person name="Tappe D."/>
        </authorList>
    </citation>
    <scope>NUCLEOTIDE SEQUENCE</scope>
</reference>
<keyword evidence="5 19" id="KW-0813">Transport</keyword>
<dbReference type="InterPro" id="IPR048259">
    <property type="entry name" value="Cytochrome_b_N_euk/bac"/>
</dbReference>
<dbReference type="InterPro" id="IPR005798">
    <property type="entry name" value="Cyt_b/b6_C"/>
</dbReference>
<feature type="transmembrane region" description="Helical" evidence="19">
    <location>
        <begin position="101"/>
        <end position="126"/>
    </location>
</feature>
<dbReference type="GO" id="GO:0016491">
    <property type="term" value="F:oxidoreductase activity"/>
    <property type="evidence" value="ECO:0007669"/>
    <property type="project" value="UniProtKB-UniRule"/>
</dbReference>
<dbReference type="SUPFAM" id="SSF81342">
    <property type="entry name" value="Transmembrane di-heme cytochromes"/>
    <property type="match status" value="1"/>
</dbReference>
<feature type="transmembrane region" description="Helical" evidence="19">
    <location>
        <begin position="21"/>
        <end position="48"/>
    </location>
</feature>
<feature type="transmembrane region" description="Helical" evidence="19">
    <location>
        <begin position="171"/>
        <end position="195"/>
    </location>
</feature>
<feature type="transmembrane region" description="Helical" evidence="19">
    <location>
        <begin position="342"/>
        <end position="359"/>
    </location>
</feature>
<evidence type="ECO:0000256" key="14">
    <source>
        <dbReference type="ARBA" id="ARBA00023075"/>
    </source>
</evidence>
<feature type="domain" description="Cytochrome b/b6 C-terminal region profile" evidence="21">
    <location>
        <begin position="203"/>
        <end position="361"/>
    </location>
</feature>
<feature type="transmembrane region" description="Helical" evidence="19">
    <location>
        <begin position="222"/>
        <end position="242"/>
    </location>
</feature>
<comment type="cofactor">
    <cofactor evidence="18">
        <name>heme</name>
        <dbReference type="ChEBI" id="CHEBI:30413"/>
    </cofactor>
    <text evidence="18">Binds 2 heme groups non-covalently.</text>
</comment>
<comment type="subcellular location">
    <subcellularLocation>
        <location evidence="2">Mitochondrion inner membrane</location>
        <topology evidence="2">Multi-pass membrane protein</topology>
    </subcellularLocation>
</comment>
<dbReference type="PIRSF" id="PIRSF038885">
    <property type="entry name" value="COB"/>
    <property type="match status" value="1"/>
</dbReference>
<keyword evidence="13 18" id="KW-0408">Iron</keyword>
<feature type="transmembrane region" description="Helical" evidence="19">
    <location>
        <begin position="132"/>
        <end position="159"/>
    </location>
</feature>
<dbReference type="GeneID" id="60461535"/>
<dbReference type="GO" id="GO:0005743">
    <property type="term" value="C:mitochondrial inner membrane"/>
    <property type="evidence" value="ECO:0007669"/>
    <property type="project" value="UniProtKB-SubCell"/>
</dbReference>
<feature type="binding site" description="axial binding residue" evidence="18">
    <location>
        <position position="90"/>
    </location>
    <ligand>
        <name>heme b</name>
        <dbReference type="ChEBI" id="CHEBI:60344"/>
        <label>b566</label>
    </ligand>
    <ligandPart>
        <name>Fe</name>
        <dbReference type="ChEBI" id="CHEBI:18248"/>
    </ligandPart>
</feature>
<evidence type="ECO:0000256" key="1">
    <source>
        <dbReference type="ARBA" id="ARBA00002566"/>
    </source>
</evidence>
<dbReference type="CDD" id="cd00284">
    <property type="entry name" value="Cytochrome_b_N"/>
    <property type="match status" value="1"/>
</dbReference>
<evidence type="ECO:0000256" key="16">
    <source>
        <dbReference type="ARBA" id="ARBA00023136"/>
    </source>
</evidence>
<dbReference type="InterPro" id="IPR036150">
    <property type="entry name" value="Cyt_b/b6_C_sf"/>
</dbReference>
<comment type="similarity">
    <text evidence="19">Belongs to the cytochrome b family.</text>
</comment>
<dbReference type="InterPro" id="IPR027387">
    <property type="entry name" value="Cytb/b6-like_sf"/>
</dbReference>
<feature type="domain" description="Cytochrome b/b6 N-terminal region profile" evidence="20">
    <location>
        <begin position="1"/>
        <end position="202"/>
    </location>
</feature>
<dbReference type="RefSeq" id="YP_009975064.1">
    <property type="nucleotide sequence ID" value="NC_051998.1"/>
</dbReference>
<evidence type="ECO:0000256" key="6">
    <source>
        <dbReference type="ARBA" id="ARBA00022617"/>
    </source>
</evidence>
<accession>A0A7G8QC98</accession>
<dbReference type="SUPFAM" id="SSF81648">
    <property type="entry name" value="a domain/subunit of cytochrome bc1 complex (Ubiquinol-cytochrome c reductase)"/>
    <property type="match status" value="1"/>
</dbReference>
<dbReference type="PANTHER" id="PTHR19271">
    <property type="entry name" value="CYTOCHROME B"/>
    <property type="match status" value="1"/>
</dbReference>
<feature type="transmembrane region" description="Helical" evidence="19">
    <location>
        <begin position="281"/>
        <end position="300"/>
    </location>
</feature>
<sequence>MSNIKPIYNQILNIPMPSNISYLWNFGSILGILLTLQIITGLILSMHYSPHSSLAFQSILTITQDMNWGWILRFLHANMASLFFCMIYLHISRSLYFNSFFLILPWLSGWTLLILLMMTSFLGYILPWGQMSFWAATVITNLFSVVPLIGTSITQWIWGDFSISNPTLNRFFSFHFILPLTMLLISMTHISLLHITGSSNPMGTNSNLDKIPFNPYFTIKDTLGFTLIIALILLSTLLFPFLPLNHDNFIQANPLNTPSHIQPEWYFLFAYTILRSIPNKLGGVIALIMSVLILLLLPLYKPPITPYPFQPWTKPMFSSLLTIFLLLTWLGTKPVCFPYNSLSQMLTLSYFLFFTLYPYNK</sequence>
<feature type="binding site" description="axial binding residue" evidence="18">
    <location>
        <position position="175"/>
    </location>
    <ligand>
        <name>heme b</name>
        <dbReference type="ChEBI" id="CHEBI:60344"/>
        <label>b562</label>
    </ligand>
    <ligandPart>
        <name>Fe</name>
        <dbReference type="ChEBI" id="CHEBI:18248"/>
    </ligandPart>
</feature>
<evidence type="ECO:0000256" key="13">
    <source>
        <dbReference type="ARBA" id="ARBA00023004"/>
    </source>
</evidence>
<name>A0A7G8QC98_9CRUS</name>
<keyword evidence="11 19" id="KW-0249">Electron transport</keyword>
<evidence type="ECO:0000313" key="22">
    <source>
        <dbReference type="EMBL" id="QNK04406.1"/>
    </source>
</evidence>
<dbReference type="Gene3D" id="1.20.810.10">
    <property type="entry name" value="Cytochrome Bc1 Complex, Chain C"/>
    <property type="match status" value="1"/>
</dbReference>
<dbReference type="GO" id="GO:0046872">
    <property type="term" value="F:metal ion binding"/>
    <property type="evidence" value="ECO:0007669"/>
    <property type="project" value="UniProtKB-UniRule"/>
</dbReference>
<keyword evidence="6 18" id="KW-0349">Heme</keyword>
<dbReference type="EMBL" id="MN792849">
    <property type="protein sequence ID" value="QNK04406.1"/>
    <property type="molecule type" value="Genomic_DNA"/>
</dbReference>
<geneLocation type="mitochondrion" evidence="22"/>
<keyword evidence="9 18" id="KW-0479">Metal-binding</keyword>
<keyword evidence="12 19" id="KW-1133">Transmembrane helix</keyword>
<dbReference type="Pfam" id="PF00033">
    <property type="entry name" value="Cytochrome_B"/>
    <property type="match status" value="1"/>
</dbReference>
<evidence type="ECO:0000256" key="5">
    <source>
        <dbReference type="ARBA" id="ARBA00022448"/>
    </source>
</evidence>
<feature type="binding site" description="axial binding residue" evidence="18">
    <location>
        <position position="189"/>
    </location>
    <ligand>
        <name>heme b</name>
        <dbReference type="ChEBI" id="CHEBI:60344"/>
        <label>b566</label>
    </ligand>
    <ligandPart>
        <name>Fe</name>
        <dbReference type="ChEBI" id="CHEBI:18248"/>
    </ligandPart>
</feature>
<dbReference type="PANTHER" id="PTHR19271:SF16">
    <property type="entry name" value="CYTOCHROME B"/>
    <property type="match status" value="1"/>
</dbReference>
<evidence type="ECO:0000256" key="4">
    <source>
        <dbReference type="ARBA" id="ARBA00013531"/>
    </source>
</evidence>
<dbReference type="InterPro" id="IPR016174">
    <property type="entry name" value="Di-haem_cyt_TM"/>
</dbReference>
<keyword evidence="7 19" id="KW-0679">Respiratory chain</keyword>
<evidence type="ECO:0000256" key="17">
    <source>
        <dbReference type="PIRSR" id="PIRSR038885-1"/>
    </source>
</evidence>
<organism evidence="22">
    <name type="scientific">Linguatula arctica</name>
    <dbReference type="NCBI Taxonomy" id="1346601"/>
    <lineage>
        <taxon>Eukaryota</taxon>
        <taxon>Metazoa</taxon>
        <taxon>Ecdysozoa</taxon>
        <taxon>Arthropoda</taxon>
        <taxon>Crustacea</taxon>
        <taxon>Oligostraca</taxon>
        <taxon>Ichthyostraca</taxon>
        <taxon>Pentastomida</taxon>
        <taxon>Porocephalida</taxon>
        <taxon>Linguatulidae</taxon>
        <taxon>Linguatula</taxon>
    </lineage>
</organism>
<keyword evidence="15 19" id="KW-0496">Mitochondrion</keyword>
<gene>
    <name evidence="22" type="primary">CYTB</name>
</gene>
<dbReference type="Pfam" id="PF00032">
    <property type="entry name" value="Cytochrom_B_C"/>
    <property type="match status" value="1"/>
</dbReference>
<keyword evidence="8 19" id="KW-0812">Transmembrane</keyword>
<dbReference type="GO" id="GO:0045275">
    <property type="term" value="C:respiratory chain complex III"/>
    <property type="evidence" value="ECO:0007669"/>
    <property type="project" value="InterPro"/>
</dbReference>